<evidence type="ECO:0000256" key="2">
    <source>
        <dbReference type="SAM" id="Phobius"/>
    </source>
</evidence>
<proteinExistence type="predicted"/>
<keyword evidence="5" id="KW-1185">Reference proteome</keyword>
<protein>
    <submittedName>
        <fullName evidence="4">9973_t:CDS:1</fullName>
    </submittedName>
</protein>
<dbReference type="AlphaFoldDB" id="A0A9N9G752"/>
<feature type="compositionally biased region" description="Low complexity" evidence="1">
    <location>
        <begin position="43"/>
        <end position="63"/>
    </location>
</feature>
<feature type="transmembrane region" description="Helical" evidence="2">
    <location>
        <begin position="435"/>
        <end position="455"/>
    </location>
</feature>
<feature type="compositionally biased region" description="Polar residues" evidence="1">
    <location>
        <begin position="182"/>
        <end position="216"/>
    </location>
</feature>
<evidence type="ECO:0000313" key="4">
    <source>
        <dbReference type="EMBL" id="CAG8585541.1"/>
    </source>
</evidence>
<feature type="region of interest" description="Disordered" evidence="1">
    <location>
        <begin position="271"/>
        <end position="309"/>
    </location>
</feature>
<comment type="caution">
    <text evidence="4">The sequence shown here is derived from an EMBL/GenBank/DDBJ whole genome shotgun (WGS) entry which is preliminary data.</text>
</comment>
<feature type="region of interest" description="Disordered" evidence="1">
    <location>
        <begin position="182"/>
        <end position="235"/>
    </location>
</feature>
<evidence type="ECO:0000256" key="3">
    <source>
        <dbReference type="SAM" id="SignalP"/>
    </source>
</evidence>
<evidence type="ECO:0000313" key="5">
    <source>
        <dbReference type="Proteomes" id="UP000789342"/>
    </source>
</evidence>
<gene>
    <name evidence="4" type="ORF">AMORRO_LOCUS7109</name>
</gene>
<feature type="region of interest" description="Disordered" evidence="1">
    <location>
        <begin position="37"/>
        <end position="114"/>
    </location>
</feature>
<keyword evidence="2" id="KW-0472">Membrane</keyword>
<feature type="compositionally biased region" description="Low complexity" evidence="1">
    <location>
        <begin position="217"/>
        <end position="231"/>
    </location>
</feature>
<reference evidence="4" key="1">
    <citation type="submission" date="2021-06" db="EMBL/GenBank/DDBJ databases">
        <authorList>
            <person name="Kallberg Y."/>
            <person name="Tangrot J."/>
            <person name="Rosling A."/>
        </authorList>
    </citation>
    <scope>NUCLEOTIDE SEQUENCE</scope>
    <source>
        <strain evidence="4">CL551</strain>
    </source>
</reference>
<feature type="compositionally biased region" description="Low complexity" evidence="1">
    <location>
        <begin position="293"/>
        <end position="307"/>
    </location>
</feature>
<feature type="compositionally biased region" description="Polar residues" evidence="1">
    <location>
        <begin position="64"/>
        <end position="89"/>
    </location>
</feature>
<name>A0A9N9G752_9GLOM</name>
<sequence length="456" mass="48029">MKYTKKTFVISLLILSILLTGINAVSKVADVMKRQAVTSNPGNTPTPVVSTPAPPTNTAAPPTQEASTNNPPPITQNTAAPPTQEVSTSNPPPATQVSTSNPPPPSPATQHGCTANARSNYKQSTTNKHGCTDNARIYEQPATATNNASILTVAPAPQDTTASNSPSITQSTDITATQVTANNPTTTPVAQETTASNSPSITQNTATQATQEVTSGNPTTTPATQETTANNLPLTEQKFPNIKNVSINYNYRKYIPSTTQITTTFVTSPTTLDTTTTISSDSITSSTKDRVISSTATPSPPSQTTTTENVCSDDNCQIETSISVTGKTEFNTITPSETTPITTITPTISDSKFRPTTTKYATSVYYSTITRVFPGYTTTIYVTNDGITTSSKKYVPPSTMLEVVLVTAAVAEYDLIATTNGALGGRAKFNWQGEMLVGVIVSLLVIVISFGCSIMV</sequence>
<organism evidence="4 5">
    <name type="scientific">Acaulospora morrowiae</name>
    <dbReference type="NCBI Taxonomy" id="94023"/>
    <lineage>
        <taxon>Eukaryota</taxon>
        <taxon>Fungi</taxon>
        <taxon>Fungi incertae sedis</taxon>
        <taxon>Mucoromycota</taxon>
        <taxon>Glomeromycotina</taxon>
        <taxon>Glomeromycetes</taxon>
        <taxon>Diversisporales</taxon>
        <taxon>Acaulosporaceae</taxon>
        <taxon>Acaulospora</taxon>
    </lineage>
</organism>
<dbReference type="Proteomes" id="UP000789342">
    <property type="component" value="Unassembled WGS sequence"/>
</dbReference>
<keyword evidence="2" id="KW-1133">Transmembrane helix</keyword>
<dbReference type="EMBL" id="CAJVPV010005140">
    <property type="protein sequence ID" value="CAG8585541.1"/>
    <property type="molecule type" value="Genomic_DNA"/>
</dbReference>
<keyword evidence="2" id="KW-0812">Transmembrane</keyword>
<feature type="chain" id="PRO_5040434435" evidence="3">
    <location>
        <begin position="25"/>
        <end position="456"/>
    </location>
</feature>
<evidence type="ECO:0000256" key="1">
    <source>
        <dbReference type="SAM" id="MobiDB-lite"/>
    </source>
</evidence>
<accession>A0A9N9G752</accession>
<feature type="compositionally biased region" description="Low complexity" evidence="1">
    <location>
        <begin position="271"/>
        <end position="286"/>
    </location>
</feature>
<feature type="signal peptide" evidence="3">
    <location>
        <begin position="1"/>
        <end position="24"/>
    </location>
</feature>
<keyword evidence="3" id="KW-0732">Signal</keyword>